<sequence>MLRIPRLGLRLRAGGDDAGARRVRWVAISELTDPTPYLEGGELVLTTGIRWPEESGRDAALSYVRRLADRGVAGLGFGVEVAHDDIPAPLLQAAGEVGLPLIEVPRPTPFMAVGKAVSRLLAEEEYEGLTRAFDAQRRLTQAALRGEAAVVERLATELARAAARAGRETGTPEPHTAGPPAGPGSAGAAPAEENTAARRASVEGGGGRREEEAAARRTPAEGGSGDWVLLLDQDGRPRHAVPPAAAERAAGLADEVRRLRASKRPAGASVAAHGETIAVQALGVAGRVRGFLAIGAAHRFGPDERTLVSAAASLLSLELEHRDPVGGDLVGGLVEALLEGGLDLAGAERLRAALPDPPLVVAVAEAPPEDAAAPLPAIAGACLAARLPARDAARAGGRRAAGGAARIAVLGPESADPAGVLAGLAGGPVGAGRPASLSGLPAARAEAERALEAARGEGADVVRAAELPGGFLGLVDGPAGVRIADEVLAPLTGRRSAADLLASLRAYLAASGRWDAAAESLGVHRHTLRYRINRIRELLPGDLDDPDYRTELWLALRTRERGQG</sequence>
<dbReference type="AlphaFoldDB" id="A0A7W8QSB1"/>
<feature type="domain" description="PucR C-terminal helix-turn-helix" evidence="3">
    <location>
        <begin position="500"/>
        <end position="557"/>
    </location>
</feature>
<feature type="compositionally biased region" description="Low complexity" evidence="1">
    <location>
        <begin position="161"/>
        <end position="179"/>
    </location>
</feature>
<dbReference type="Pfam" id="PF07905">
    <property type="entry name" value="PucR"/>
    <property type="match status" value="1"/>
</dbReference>
<dbReference type="InterPro" id="IPR042070">
    <property type="entry name" value="PucR_C-HTH_sf"/>
</dbReference>
<dbReference type="EMBL" id="JACHDB010000001">
    <property type="protein sequence ID" value="MBB5435015.1"/>
    <property type="molecule type" value="Genomic_DNA"/>
</dbReference>
<evidence type="ECO:0000259" key="2">
    <source>
        <dbReference type="Pfam" id="PF07905"/>
    </source>
</evidence>
<gene>
    <name evidence="4" type="ORF">HDA36_005099</name>
</gene>
<keyword evidence="5" id="KW-1185">Reference proteome</keyword>
<protein>
    <submittedName>
        <fullName evidence="4">Purine catabolism regulator</fullName>
    </submittedName>
</protein>
<feature type="domain" description="Purine catabolism PurC-like" evidence="2">
    <location>
        <begin position="2"/>
        <end position="120"/>
    </location>
</feature>
<evidence type="ECO:0000259" key="3">
    <source>
        <dbReference type="Pfam" id="PF13556"/>
    </source>
</evidence>
<evidence type="ECO:0000313" key="5">
    <source>
        <dbReference type="Proteomes" id="UP000572635"/>
    </source>
</evidence>
<accession>A0A7W8QSB1</accession>
<dbReference type="Gene3D" id="1.10.10.2840">
    <property type="entry name" value="PucR C-terminal helix-turn-helix domain"/>
    <property type="match status" value="1"/>
</dbReference>
<dbReference type="InterPro" id="IPR012914">
    <property type="entry name" value="PucR_dom"/>
</dbReference>
<dbReference type="PANTHER" id="PTHR33744:SF1">
    <property type="entry name" value="DNA-BINDING TRANSCRIPTIONAL ACTIVATOR ADER"/>
    <property type="match status" value="1"/>
</dbReference>
<feature type="compositionally biased region" description="Basic and acidic residues" evidence="1">
    <location>
        <begin position="206"/>
        <end position="219"/>
    </location>
</feature>
<reference evidence="4 5" key="1">
    <citation type="submission" date="2020-08" db="EMBL/GenBank/DDBJ databases">
        <title>Sequencing the genomes of 1000 actinobacteria strains.</title>
        <authorList>
            <person name="Klenk H.-P."/>
        </authorList>
    </citation>
    <scope>NUCLEOTIDE SEQUENCE [LARGE SCALE GENOMIC DNA]</scope>
    <source>
        <strain evidence="4 5">DSM 44551</strain>
    </source>
</reference>
<dbReference type="Proteomes" id="UP000572635">
    <property type="component" value="Unassembled WGS sequence"/>
</dbReference>
<evidence type="ECO:0000313" key="4">
    <source>
        <dbReference type="EMBL" id="MBB5435015.1"/>
    </source>
</evidence>
<dbReference type="PANTHER" id="PTHR33744">
    <property type="entry name" value="CARBOHYDRATE DIACID REGULATOR"/>
    <property type="match status" value="1"/>
</dbReference>
<feature type="compositionally biased region" description="Low complexity" evidence="1">
    <location>
        <begin position="186"/>
        <end position="199"/>
    </location>
</feature>
<comment type="caution">
    <text evidence="4">The sequence shown here is derived from an EMBL/GenBank/DDBJ whole genome shotgun (WGS) entry which is preliminary data.</text>
</comment>
<feature type="region of interest" description="Disordered" evidence="1">
    <location>
        <begin position="161"/>
        <end position="230"/>
    </location>
</feature>
<organism evidence="4 5">
    <name type="scientific">Nocardiopsis composta</name>
    <dbReference type="NCBI Taxonomy" id="157465"/>
    <lineage>
        <taxon>Bacteria</taxon>
        <taxon>Bacillati</taxon>
        <taxon>Actinomycetota</taxon>
        <taxon>Actinomycetes</taxon>
        <taxon>Streptosporangiales</taxon>
        <taxon>Nocardiopsidaceae</taxon>
        <taxon>Nocardiopsis</taxon>
    </lineage>
</organism>
<dbReference type="InterPro" id="IPR051448">
    <property type="entry name" value="CdaR-like_regulators"/>
</dbReference>
<evidence type="ECO:0000256" key="1">
    <source>
        <dbReference type="SAM" id="MobiDB-lite"/>
    </source>
</evidence>
<dbReference type="Pfam" id="PF13556">
    <property type="entry name" value="HTH_30"/>
    <property type="match status" value="1"/>
</dbReference>
<name>A0A7W8QSB1_9ACTN</name>
<proteinExistence type="predicted"/>
<dbReference type="InterPro" id="IPR025736">
    <property type="entry name" value="PucR_C-HTH_dom"/>
</dbReference>